<feature type="domain" description="HTH hxlR-type" evidence="4">
    <location>
        <begin position="12"/>
        <end position="111"/>
    </location>
</feature>
<dbReference type="PANTHER" id="PTHR33204:SF29">
    <property type="entry name" value="TRANSCRIPTIONAL REGULATOR"/>
    <property type="match status" value="1"/>
</dbReference>
<dbReference type="EMBL" id="AP023418">
    <property type="protein sequence ID" value="BCK82309.1"/>
    <property type="molecule type" value="Genomic_DNA"/>
</dbReference>
<keyword evidence="3" id="KW-0804">Transcription</keyword>
<name>A0A810Q1U4_9FIRM</name>
<dbReference type="PANTHER" id="PTHR33204">
    <property type="entry name" value="TRANSCRIPTIONAL REGULATOR, MARR FAMILY"/>
    <property type="match status" value="1"/>
</dbReference>
<reference evidence="5" key="1">
    <citation type="submission" date="2020-09" db="EMBL/GenBank/DDBJ databases">
        <title>New species isolated from human feces.</title>
        <authorList>
            <person name="Kitahara M."/>
            <person name="Shigeno Y."/>
            <person name="Shime M."/>
            <person name="Matsumoto Y."/>
            <person name="Nakamura S."/>
            <person name="Motooka D."/>
            <person name="Fukuoka S."/>
            <person name="Nishikawa H."/>
            <person name="Benno Y."/>
        </authorList>
    </citation>
    <scope>NUCLEOTIDE SEQUENCE</scope>
    <source>
        <strain evidence="5">MM50</strain>
    </source>
</reference>
<keyword evidence="2" id="KW-0238">DNA-binding</keyword>
<evidence type="ECO:0000313" key="6">
    <source>
        <dbReference type="Proteomes" id="UP000681035"/>
    </source>
</evidence>
<evidence type="ECO:0000256" key="2">
    <source>
        <dbReference type="ARBA" id="ARBA00023125"/>
    </source>
</evidence>
<keyword evidence="1" id="KW-0805">Transcription regulation</keyword>
<evidence type="ECO:0000313" key="5">
    <source>
        <dbReference type="EMBL" id="BCK82309.1"/>
    </source>
</evidence>
<proteinExistence type="predicted"/>
<dbReference type="Pfam" id="PF01638">
    <property type="entry name" value="HxlR"/>
    <property type="match status" value="1"/>
</dbReference>
<organism evidence="5 6">
    <name type="scientific">Vescimonas coprocola</name>
    <dbReference type="NCBI Taxonomy" id="2714355"/>
    <lineage>
        <taxon>Bacteria</taxon>
        <taxon>Bacillati</taxon>
        <taxon>Bacillota</taxon>
        <taxon>Clostridia</taxon>
        <taxon>Eubacteriales</taxon>
        <taxon>Oscillospiraceae</taxon>
        <taxon>Vescimonas</taxon>
    </lineage>
</organism>
<evidence type="ECO:0000256" key="1">
    <source>
        <dbReference type="ARBA" id="ARBA00023015"/>
    </source>
</evidence>
<accession>A0A810Q1U4</accession>
<protein>
    <submittedName>
        <fullName evidence="5">HxlR family transcriptional regulator</fullName>
    </submittedName>
</protein>
<keyword evidence="6" id="KW-1185">Reference proteome</keyword>
<dbReference type="InterPro" id="IPR036390">
    <property type="entry name" value="WH_DNA-bd_sf"/>
</dbReference>
<dbReference type="SUPFAM" id="SSF46785">
    <property type="entry name" value="Winged helix' DNA-binding domain"/>
    <property type="match status" value="1"/>
</dbReference>
<dbReference type="KEGG" id="vcop:MM50RIKEN_20720"/>
<sequence>MSHYDCPCMEKCPLHYAMSLIGGKWKVQILCSVTNAGTIRYNALRGKLDGISNTALSSALRELERDGLILRREYLEVPVRVEYAPTEDCRRLLPILEQLSDWAEARMPADESTTKKEEPQ</sequence>
<dbReference type="AlphaFoldDB" id="A0A810Q1U4"/>
<dbReference type="RefSeq" id="WP_324614733.1">
    <property type="nucleotide sequence ID" value="NZ_AP023418.1"/>
</dbReference>
<dbReference type="InterPro" id="IPR002577">
    <property type="entry name" value="HTH_HxlR"/>
</dbReference>
<dbReference type="Proteomes" id="UP000681035">
    <property type="component" value="Chromosome"/>
</dbReference>
<dbReference type="Gene3D" id="1.10.10.10">
    <property type="entry name" value="Winged helix-like DNA-binding domain superfamily/Winged helix DNA-binding domain"/>
    <property type="match status" value="1"/>
</dbReference>
<evidence type="ECO:0000256" key="3">
    <source>
        <dbReference type="ARBA" id="ARBA00023163"/>
    </source>
</evidence>
<gene>
    <name evidence="5" type="ORF">MM50RIKEN_20720</name>
</gene>
<evidence type="ECO:0000259" key="4">
    <source>
        <dbReference type="PROSITE" id="PS51118"/>
    </source>
</evidence>
<dbReference type="InterPro" id="IPR036388">
    <property type="entry name" value="WH-like_DNA-bd_sf"/>
</dbReference>
<dbReference type="GO" id="GO:0003677">
    <property type="term" value="F:DNA binding"/>
    <property type="evidence" value="ECO:0007669"/>
    <property type="project" value="UniProtKB-KW"/>
</dbReference>
<dbReference type="PROSITE" id="PS51118">
    <property type="entry name" value="HTH_HXLR"/>
    <property type="match status" value="1"/>
</dbReference>